<keyword evidence="4 10" id="KW-1133">Transmembrane helix</keyword>
<dbReference type="GO" id="GO:0005886">
    <property type="term" value="C:plasma membrane"/>
    <property type="evidence" value="ECO:0000318"/>
    <property type="project" value="GO_Central"/>
</dbReference>
<dbReference type="GeneID" id="118404420"/>
<dbReference type="OrthoDB" id="297496at2759"/>
<evidence type="ECO:0000259" key="11">
    <source>
        <dbReference type="Pfam" id="PF07885"/>
    </source>
</evidence>
<reference evidence="12" key="1">
    <citation type="journal article" date="2020" name="Nat. Ecol. Evol.">
        <title>Deeply conserved synteny resolves early events in vertebrate evolution.</title>
        <authorList>
            <person name="Simakov O."/>
            <person name="Marletaz F."/>
            <person name="Yue J.X."/>
            <person name="O'Connell B."/>
            <person name="Jenkins J."/>
            <person name="Brandt A."/>
            <person name="Calef R."/>
            <person name="Tung C.H."/>
            <person name="Huang T.K."/>
            <person name="Schmutz J."/>
            <person name="Satoh N."/>
            <person name="Yu J.K."/>
            <person name="Putnam N.H."/>
            <person name="Green R.E."/>
            <person name="Rokhsar D.S."/>
        </authorList>
    </citation>
    <scope>NUCLEOTIDE SEQUENCE [LARGE SCALE GENOMIC DNA]</scope>
    <source>
        <strain evidence="12">S238N-H82</strain>
    </source>
</reference>
<dbReference type="GO" id="GO:0022841">
    <property type="term" value="F:potassium ion leak channel activity"/>
    <property type="evidence" value="ECO:0000318"/>
    <property type="project" value="GO_Central"/>
</dbReference>
<dbReference type="Gene3D" id="1.10.287.70">
    <property type="match status" value="1"/>
</dbReference>
<accession>A0A9J7HK13</accession>
<dbReference type="PANTHER" id="PTHR11003:SF338">
    <property type="entry name" value="PROTEIN CBG03693"/>
    <property type="match status" value="1"/>
</dbReference>
<name>A0A9J7HK13_BRAFL</name>
<evidence type="ECO:0000256" key="9">
    <source>
        <dbReference type="SAM" id="MobiDB-lite"/>
    </source>
</evidence>
<dbReference type="Pfam" id="PF07885">
    <property type="entry name" value="Ion_trans_2"/>
    <property type="match status" value="2"/>
</dbReference>
<proteinExistence type="inferred from homology"/>
<dbReference type="SUPFAM" id="SSF81324">
    <property type="entry name" value="Voltage-gated potassium channels"/>
    <property type="match status" value="2"/>
</dbReference>
<evidence type="ECO:0000256" key="3">
    <source>
        <dbReference type="ARBA" id="ARBA00022692"/>
    </source>
</evidence>
<keyword evidence="3 8" id="KW-0812">Transmembrane</keyword>
<feature type="transmembrane region" description="Helical" evidence="10">
    <location>
        <begin position="215"/>
        <end position="238"/>
    </location>
</feature>
<dbReference type="PRINTS" id="PR01333">
    <property type="entry name" value="2POREKCHANEL"/>
</dbReference>
<keyword evidence="7 8" id="KW-0407">Ion channel</keyword>
<feature type="compositionally biased region" description="Polar residues" evidence="9">
    <location>
        <begin position="331"/>
        <end position="348"/>
    </location>
</feature>
<evidence type="ECO:0000256" key="1">
    <source>
        <dbReference type="ARBA" id="ARBA00004141"/>
    </source>
</evidence>
<dbReference type="GO" id="GO:0015271">
    <property type="term" value="F:outward rectifier potassium channel activity"/>
    <property type="evidence" value="ECO:0000318"/>
    <property type="project" value="GO_Central"/>
</dbReference>
<evidence type="ECO:0000256" key="6">
    <source>
        <dbReference type="ARBA" id="ARBA00023136"/>
    </source>
</evidence>
<feature type="transmembrane region" description="Helical" evidence="10">
    <location>
        <begin position="284"/>
        <end position="303"/>
    </location>
</feature>
<keyword evidence="12" id="KW-1185">Reference proteome</keyword>
<dbReference type="RefSeq" id="XP_035659384.1">
    <property type="nucleotide sequence ID" value="XM_035803491.1"/>
</dbReference>
<feature type="domain" description="Potassium channel" evidence="11">
    <location>
        <begin position="136"/>
        <end position="187"/>
    </location>
</feature>
<keyword evidence="5 8" id="KW-0406">Ion transport</keyword>
<evidence type="ECO:0000256" key="4">
    <source>
        <dbReference type="ARBA" id="ARBA00022989"/>
    </source>
</evidence>
<dbReference type="InterPro" id="IPR003280">
    <property type="entry name" value="2pore_dom_K_chnl"/>
</dbReference>
<feature type="transmembrane region" description="Helical" evidence="10">
    <location>
        <begin position="6"/>
        <end position="27"/>
    </location>
</feature>
<dbReference type="KEGG" id="bfo:118404420"/>
<comment type="similarity">
    <text evidence="8">Belongs to the two pore domain potassium channel (TC 1.A.1.8) family.</text>
</comment>
<evidence type="ECO:0000256" key="5">
    <source>
        <dbReference type="ARBA" id="ARBA00023065"/>
    </source>
</evidence>
<keyword evidence="6 10" id="KW-0472">Membrane</keyword>
<feature type="transmembrane region" description="Helical" evidence="10">
    <location>
        <begin position="134"/>
        <end position="156"/>
    </location>
</feature>
<feature type="region of interest" description="Disordered" evidence="9">
    <location>
        <begin position="317"/>
        <end position="348"/>
    </location>
</feature>
<evidence type="ECO:0000256" key="8">
    <source>
        <dbReference type="RuleBase" id="RU003857"/>
    </source>
</evidence>
<evidence type="ECO:0000256" key="10">
    <source>
        <dbReference type="SAM" id="Phobius"/>
    </source>
</evidence>
<evidence type="ECO:0000256" key="7">
    <source>
        <dbReference type="ARBA" id="ARBA00023303"/>
    </source>
</evidence>
<dbReference type="InterPro" id="IPR013099">
    <property type="entry name" value="K_chnl_dom"/>
</dbReference>
<dbReference type="GO" id="GO:0071805">
    <property type="term" value="P:potassium ion transmembrane transport"/>
    <property type="evidence" value="ECO:0000318"/>
    <property type="project" value="GO_Central"/>
</dbReference>
<dbReference type="OMA" id="ASHFANI"/>
<evidence type="ECO:0000313" key="13">
    <source>
        <dbReference type="RefSeq" id="XP_035659384.1"/>
    </source>
</evidence>
<protein>
    <submittedName>
        <fullName evidence="13">Potassium channel subfamily K member 16-like</fullName>
    </submittedName>
</protein>
<gene>
    <name evidence="13" type="primary">LOC118404420</name>
</gene>
<evidence type="ECO:0000313" key="12">
    <source>
        <dbReference type="Proteomes" id="UP000001554"/>
    </source>
</evidence>
<evidence type="ECO:0000256" key="2">
    <source>
        <dbReference type="ARBA" id="ARBA00022448"/>
    </source>
</evidence>
<dbReference type="AlphaFoldDB" id="A0A9J7HK13"/>
<feature type="transmembrane region" description="Helical" evidence="10">
    <location>
        <begin position="162"/>
        <end position="185"/>
    </location>
</feature>
<feature type="domain" description="Potassium channel" evidence="11">
    <location>
        <begin position="228"/>
        <end position="303"/>
    </location>
</feature>
<reference evidence="13" key="2">
    <citation type="submission" date="2025-08" db="UniProtKB">
        <authorList>
            <consortium name="RefSeq"/>
        </authorList>
    </citation>
    <scope>IDENTIFICATION</scope>
    <source>
        <strain evidence="13">S238N-H82</strain>
        <tissue evidence="13">Testes</tissue>
    </source>
</reference>
<organism evidence="12 13">
    <name type="scientific">Branchiostoma floridae</name>
    <name type="common">Florida lancelet</name>
    <name type="synonym">Amphioxus</name>
    <dbReference type="NCBI Taxonomy" id="7739"/>
    <lineage>
        <taxon>Eukaryota</taxon>
        <taxon>Metazoa</taxon>
        <taxon>Chordata</taxon>
        <taxon>Cephalochordata</taxon>
        <taxon>Leptocardii</taxon>
        <taxon>Amphioxiformes</taxon>
        <taxon>Branchiostomatidae</taxon>
        <taxon>Branchiostoma</taxon>
    </lineage>
</organism>
<dbReference type="Proteomes" id="UP000001554">
    <property type="component" value="Chromosome 17"/>
</dbReference>
<comment type="subcellular location">
    <subcellularLocation>
        <location evidence="1">Membrane</location>
        <topology evidence="1">Multi-pass membrane protein</topology>
    </subcellularLocation>
</comment>
<sequence length="348" mass="38237">MGKCVTAIFILVFLAYNLLGAGIFMLLEESEEKQLRDDLFKVAEALGYGPDYCSKEPPANVANTTFGFHAIEDIVKERLTNLSTASREENMSKIVLTERELRALVCRITDVTEKAVKHGLDPHSTRNNSSPIDWGSLSGTLHFCMTVLTTIGYGHISPSSEAGRVFCVVYGFFGVPLTIAFVSLLGEGMRGIHDRAAAAALRGNHRWGPDATRRAIGALFIGLGSLLFIFVPSVIFSIGEGWSYVESLYYTFVTLSTIGFGDYVTGRQRGVKYHHAYQGFKGSWLYSGLAFVALVFFAMTQAVNEARKRMEKRIETRRVQSTRVAGPSGESKGSSRIQKENTAMPSVG</sequence>
<dbReference type="PANTHER" id="PTHR11003">
    <property type="entry name" value="POTASSIUM CHANNEL, SUBFAMILY K"/>
    <property type="match status" value="1"/>
</dbReference>
<keyword evidence="2 8" id="KW-0813">Transport</keyword>